<dbReference type="InterPro" id="IPR011990">
    <property type="entry name" value="TPR-like_helical_dom_sf"/>
</dbReference>
<dbReference type="EMBL" id="NKXS01002115">
    <property type="protein sequence ID" value="PIN15257.1"/>
    <property type="molecule type" value="Genomic_DNA"/>
</dbReference>
<dbReference type="PANTHER" id="PTHR12428">
    <property type="entry name" value="OXA1"/>
    <property type="match status" value="1"/>
</dbReference>
<comment type="similarity">
    <text evidence="2">Belongs to the OXA1/ALB3/YidC (TC 2.A.9.2) family.</text>
</comment>
<organism evidence="7 8">
    <name type="scientific">Handroanthus impetiginosus</name>
    <dbReference type="NCBI Taxonomy" id="429701"/>
    <lineage>
        <taxon>Eukaryota</taxon>
        <taxon>Viridiplantae</taxon>
        <taxon>Streptophyta</taxon>
        <taxon>Embryophyta</taxon>
        <taxon>Tracheophyta</taxon>
        <taxon>Spermatophyta</taxon>
        <taxon>Magnoliopsida</taxon>
        <taxon>eudicotyledons</taxon>
        <taxon>Gunneridae</taxon>
        <taxon>Pentapetalae</taxon>
        <taxon>asterids</taxon>
        <taxon>lamiids</taxon>
        <taxon>Lamiales</taxon>
        <taxon>Bignoniaceae</taxon>
        <taxon>Crescentiina</taxon>
        <taxon>Tabebuia alliance</taxon>
        <taxon>Handroanthus</taxon>
    </lineage>
</organism>
<keyword evidence="5 6" id="KW-0472">Membrane</keyword>
<dbReference type="STRING" id="429701.A0A2G9HCJ8"/>
<dbReference type="Gene3D" id="1.25.40.10">
    <property type="entry name" value="Tetratricopeptide repeat domain"/>
    <property type="match status" value="1"/>
</dbReference>
<feature type="transmembrane region" description="Helical" evidence="6">
    <location>
        <begin position="175"/>
        <end position="194"/>
    </location>
</feature>
<evidence type="ECO:0000313" key="7">
    <source>
        <dbReference type="EMBL" id="PIN15257.1"/>
    </source>
</evidence>
<dbReference type="OrthoDB" id="2148490at2759"/>
<gene>
    <name evidence="7" type="ORF">CDL12_12109</name>
</gene>
<dbReference type="Pfam" id="PF13181">
    <property type="entry name" value="TPR_8"/>
    <property type="match status" value="1"/>
</dbReference>
<evidence type="ECO:0000256" key="3">
    <source>
        <dbReference type="ARBA" id="ARBA00022692"/>
    </source>
</evidence>
<dbReference type="Pfam" id="PF14559">
    <property type="entry name" value="TPR_19"/>
    <property type="match status" value="1"/>
</dbReference>
<evidence type="ECO:0000256" key="2">
    <source>
        <dbReference type="ARBA" id="ARBA00010583"/>
    </source>
</evidence>
<evidence type="ECO:0000256" key="1">
    <source>
        <dbReference type="ARBA" id="ARBA00004141"/>
    </source>
</evidence>
<feature type="transmembrane region" description="Helical" evidence="6">
    <location>
        <begin position="105"/>
        <end position="128"/>
    </location>
</feature>
<dbReference type="PANTHER" id="PTHR12428:SF65">
    <property type="entry name" value="CYTOCHROME C OXIDASE ASSEMBLY PROTEIN COX18, MITOCHONDRIAL"/>
    <property type="match status" value="1"/>
</dbReference>
<accession>A0A2G9HCJ8</accession>
<dbReference type="GO" id="GO:0005743">
    <property type="term" value="C:mitochondrial inner membrane"/>
    <property type="evidence" value="ECO:0007669"/>
    <property type="project" value="TreeGrafter"/>
</dbReference>
<evidence type="ECO:0000256" key="4">
    <source>
        <dbReference type="ARBA" id="ARBA00022989"/>
    </source>
</evidence>
<evidence type="ECO:0000256" key="5">
    <source>
        <dbReference type="ARBA" id="ARBA00023136"/>
    </source>
</evidence>
<dbReference type="GO" id="GO:0032979">
    <property type="term" value="P:protein insertion into mitochondrial inner membrane from matrix"/>
    <property type="evidence" value="ECO:0007669"/>
    <property type="project" value="TreeGrafter"/>
</dbReference>
<dbReference type="SUPFAM" id="SSF48452">
    <property type="entry name" value="TPR-like"/>
    <property type="match status" value="1"/>
</dbReference>
<keyword evidence="8" id="KW-1185">Reference proteome</keyword>
<keyword evidence="3 6" id="KW-0812">Transmembrane</keyword>
<dbReference type="InterPro" id="IPR001708">
    <property type="entry name" value="YidC/ALB3/OXA1/COX18"/>
</dbReference>
<evidence type="ECO:0000313" key="8">
    <source>
        <dbReference type="Proteomes" id="UP000231279"/>
    </source>
</evidence>
<dbReference type="Proteomes" id="UP000231279">
    <property type="component" value="Unassembled WGS sequence"/>
</dbReference>
<evidence type="ECO:0000256" key="6">
    <source>
        <dbReference type="SAM" id="Phobius"/>
    </source>
</evidence>
<protein>
    <submittedName>
        <fullName evidence="7">Inner membrane protein translocase involved in respiratory chain assembly</fullName>
    </submittedName>
</protein>
<dbReference type="CDD" id="cd20069">
    <property type="entry name" value="5TM_Oxa1-like"/>
    <property type="match status" value="1"/>
</dbReference>
<name>A0A2G9HCJ8_9LAMI</name>
<reference evidence="8" key="1">
    <citation type="journal article" date="2018" name="Gigascience">
        <title>Genome assembly of the Pink Ipe (Handroanthus impetiginosus, Bignoniaceae), a highly valued, ecologically keystone Neotropical timber forest tree.</title>
        <authorList>
            <person name="Silva-Junior O.B."/>
            <person name="Grattapaglia D."/>
            <person name="Novaes E."/>
            <person name="Collevatti R.G."/>
        </authorList>
    </citation>
    <scope>NUCLEOTIDE SEQUENCE [LARGE SCALE GENOMIC DNA]</scope>
    <source>
        <strain evidence="8">cv. UFG-1</strain>
    </source>
</reference>
<dbReference type="GO" id="GO:0032977">
    <property type="term" value="F:membrane insertase activity"/>
    <property type="evidence" value="ECO:0007669"/>
    <property type="project" value="InterPro"/>
</dbReference>
<keyword evidence="4 6" id="KW-1133">Transmembrane helix</keyword>
<dbReference type="AlphaFoldDB" id="A0A2G9HCJ8"/>
<proteinExistence type="inferred from homology"/>
<comment type="caution">
    <text evidence="7">The sequence shown here is derived from an EMBL/GenBank/DDBJ whole genome shotgun (WGS) entry which is preliminary data.</text>
</comment>
<dbReference type="InterPro" id="IPR019734">
    <property type="entry name" value="TPR_rpt"/>
</dbReference>
<comment type="subcellular location">
    <subcellularLocation>
        <location evidence="1">Membrane</location>
        <topology evidence="1">Multi-pass membrane protein</topology>
    </subcellularLocation>
</comment>
<sequence>MRLLLSKLIRRSPPSPPLQLLHFSTHDAPSSSHLLFASSVHHHHLWQHDNNTRYCSTLYLLSPHNCFSFSRRFSNQPDFPDSDKPLLPVRALISMLDSYHDLTGFPWWIIISSSALTMRLALFPLIVLQRKKLKRIGELLPKLPPAFPPPMSGRSFRDQISLFWKEKKAAGCPSLIWFFTSFAIQVPCFLLWIMSIRRMSLGHHPGFDCGGTLWFQNLTECPNGAVGPIFPLVIAGLHFTNVQMSFKPSIQQLPDSVGAVAKGYKIYLQLLTLPILFAAFNLPQGSLVYWLANSSLTLIQQTGLSHPGVAGYLGLAKMNASLVPPANTETGNSDVRDIFVLTKQGKVSAQSLSPGELASFSVKVLTDGRVDTALELLRLALEKDPTYARALFIMGQTLLQKKQFVEATECLEGAISKLIVAGHPTEVEQVDLLILSSLWAGIANVKQGKMEQGLLHLERIAQLEEPGDSKSKAHYNDLLFVLSSVLLNMNRKAEARKYLNKAAAYDPAYSVYLKDLENDMDNFSGDLASRSRDV</sequence>